<keyword evidence="3" id="KW-1185">Reference proteome</keyword>
<dbReference type="PANTHER" id="PTHR37953:SF1">
    <property type="entry name" value="UPF0127 PROTEIN MJ1496"/>
    <property type="match status" value="1"/>
</dbReference>
<proteinExistence type="predicted"/>
<evidence type="ECO:0008006" key="4">
    <source>
        <dbReference type="Google" id="ProtNLM"/>
    </source>
</evidence>
<dbReference type="InterPro" id="IPR038695">
    <property type="entry name" value="Saro_0823-like_sf"/>
</dbReference>
<evidence type="ECO:0000313" key="2">
    <source>
        <dbReference type="EMBL" id="SDP43592.1"/>
    </source>
</evidence>
<accession>A0A1H0SP49</accession>
<name>A0A1H0SP49_9HYPH</name>
<sequence length="187" mass="20458">MASRRWAFRSSIKASDLTFYRTLSGRAANFAALLSLSVAILAACGFFGMTESIAGGQMPRETLTIQSGEKTHTFEVEVARSPQEKSRGLMYRTELPVGTGMLFPYEEPTEIQMWMRNTYISLDMVFIRADGRVHRVAAYTEPMSDDIVSSHGDATGVLEIGGGEASRLGIKAGDLVRHAHFGTASSR</sequence>
<gene>
    <name evidence="2" type="ORF">SAMN04488061_2987</name>
</gene>
<dbReference type="PANTHER" id="PTHR37953">
    <property type="entry name" value="UPF0127 PROTEIN MJ1496"/>
    <property type="match status" value="1"/>
</dbReference>
<evidence type="ECO:0000313" key="3">
    <source>
        <dbReference type="Proteomes" id="UP000198795"/>
    </source>
</evidence>
<dbReference type="Pfam" id="PF02643">
    <property type="entry name" value="DUF192"/>
    <property type="match status" value="1"/>
</dbReference>
<reference evidence="2 3" key="1">
    <citation type="submission" date="2016-10" db="EMBL/GenBank/DDBJ databases">
        <authorList>
            <person name="Varghese N."/>
            <person name="Submissions S."/>
        </authorList>
    </citation>
    <scope>NUCLEOTIDE SEQUENCE [LARGE SCALE GENOMIC DNA]</scope>
    <source>
        <strain evidence="2 3">CGMCC 1.6497</strain>
    </source>
</reference>
<evidence type="ECO:0000256" key="1">
    <source>
        <dbReference type="SAM" id="Phobius"/>
    </source>
</evidence>
<dbReference type="Gene3D" id="2.60.120.1140">
    <property type="entry name" value="Protein of unknown function DUF192"/>
    <property type="match status" value="1"/>
</dbReference>
<dbReference type="RefSeq" id="WP_244512452.1">
    <property type="nucleotide sequence ID" value="NZ_FNJC01000004.1"/>
</dbReference>
<dbReference type="EMBL" id="FNJC01000004">
    <property type="protein sequence ID" value="SDP43592.1"/>
    <property type="molecule type" value="Genomic_DNA"/>
</dbReference>
<feature type="transmembrane region" description="Helical" evidence="1">
    <location>
        <begin position="30"/>
        <end position="49"/>
    </location>
</feature>
<organism evidence="2 3">
    <name type="scientific">Filomicrobium insigne</name>
    <dbReference type="NCBI Taxonomy" id="418854"/>
    <lineage>
        <taxon>Bacteria</taxon>
        <taxon>Pseudomonadati</taxon>
        <taxon>Pseudomonadota</taxon>
        <taxon>Alphaproteobacteria</taxon>
        <taxon>Hyphomicrobiales</taxon>
        <taxon>Hyphomicrobiaceae</taxon>
        <taxon>Filomicrobium</taxon>
    </lineage>
</organism>
<dbReference type="Proteomes" id="UP000198795">
    <property type="component" value="Unassembled WGS sequence"/>
</dbReference>
<keyword evidence="1" id="KW-0812">Transmembrane</keyword>
<comment type="caution">
    <text evidence="2">The sequence shown here is derived from an EMBL/GenBank/DDBJ whole genome shotgun (WGS) entry which is preliminary data.</text>
</comment>
<dbReference type="InterPro" id="IPR003795">
    <property type="entry name" value="DUF192"/>
</dbReference>
<keyword evidence="1" id="KW-1133">Transmembrane helix</keyword>
<protein>
    <recommendedName>
        <fullName evidence="4">DUF192 domain-containing protein</fullName>
    </recommendedName>
</protein>
<keyword evidence="1" id="KW-0472">Membrane</keyword>